<dbReference type="Pfam" id="PF05089">
    <property type="entry name" value="NAGLU"/>
    <property type="match status" value="1"/>
</dbReference>
<protein>
    <submittedName>
        <fullName evidence="5">Alpha-N-acetylglucosaminidase TIM-barrel domain-containing protein</fullName>
    </submittedName>
</protein>
<keyword evidence="1" id="KW-0378">Hydrolase</keyword>
<dbReference type="Gene3D" id="2.60.120.1060">
    <property type="entry name" value="NPCBM/NEW2 domain"/>
    <property type="match status" value="1"/>
</dbReference>
<evidence type="ECO:0000256" key="1">
    <source>
        <dbReference type="ARBA" id="ARBA00022801"/>
    </source>
</evidence>
<evidence type="ECO:0000313" key="5">
    <source>
        <dbReference type="EMBL" id="MFB9643627.1"/>
    </source>
</evidence>
<gene>
    <name evidence="5" type="ORF">ACFFQV_15145</name>
</gene>
<dbReference type="InterPro" id="IPR013222">
    <property type="entry name" value="Glyco_hyd_98_carb-bd"/>
</dbReference>
<feature type="region of interest" description="Disordered" evidence="2">
    <location>
        <begin position="32"/>
        <end position="57"/>
    </location>
</feature>
<keyword evidence="3" id="KW-0732">Signal</keyword>
<dbReference type="InterPro" id="IPR024240">
    <property type="entry name" value="NAGLU_N"/>
</dbReference>
<comment type="caution">
    <text evidence="5">The sequence shown here is derived from an EMBL/GenBank/DDBJ whole genome shotgun (WGS) entry which is preliminary data.</text>
</comment>
<dbReference type="InterPro" id="IPR038637">
    <property type="entry name" value="NPCBM_sf"/>
</dbReference>
<dbReference type="SMART" id="SM00776">
    <property type="entry name" value="NPCBM"/>
    <property type="match status" value="1"/>
</dbReference>
<dbReference type="Gene3D" id="1.20.120.670">
    <property type="entry name" value="N-acetyl-b-d-glucoasminidase"/>
    <property type="match status" value="1"/>
</dbReference>
<dbReference type="RefSeq" id="WP_157425395.1">
    <property type="nucleotide sequence ID" value="NZ_JBHMBL010000003.1"/>
</dbReference>
<name>A0ABV5SVG1_9MICO</name>
<dbReference type="Gene3D" id="3.30.379.10">
    <property type="entry name" value="Chitobiase/beta-hexosaminidase domain 2-like"/>
    <property type="match status" value="1"/>
</dbReference>
<dbReference type="PANTHER" id="PTHR12872">
    <property type="entry name" value="ALPHA-N-ACETYLGLUCOSAMINIDASE"/>
    <property type="match status" value="1"/>
</dbReference>
<dbReference type="Pfam" id="PF08305">
    <property type="entry name" value="NPCBM"/>
    <property type="match status" value="1"/>
</dbReference>
<dbReference type="EMBL" id="JBHMBL010000003">
    <property type="protein sequence ID" value="MFB9643627.1"/>
    <property type="molecule type" value="Genomic_DNA"/>
</dbReference>
<keyword evidence="6" id="KW-1185">Reference proteome</keyword>
<sequence length="914" mass="98537">MMHPTPSRRRAVIAPLAALATSLLLVTGSAVGASAEPPDRTAKLDVPPKTAPGLESARSAADRLLGDAADGFDFAKLDPADGADRYEVTSKRNHVRVAATDPATAIAGVNAYLGTIGQSISWNVRNLDEDAALPLPSSPITASSNVSHRFYGNDTEDGYTGASRSWEQWEREIDELAALGFNEVFMPVGSEAVYFEVLTQFGYSAEEARAWIPLPGHQPWWLLQNMSSYPAGTSDALLAERAELGRKIADRLRELDMTPVLPGYFGTVPTDFAERNAGARVEPQGGWVGFERPGWLDPNSAVFTDLADAFYEESERLLGASDAYKMDVLHEGGRRGTVDVPAATRAIETALQTAHPDATWVLLGWQNNPPEDVAAAVDPETTFIVDGLSDRWERGDLEAKWSGVPYAFGTIWNFGGHTTMGAELTKWNELFDEWLNREGSRVDGIAALPEGGLNNPAAIDFFAGLAWRDGPVDVNAWFDAWTERRYGIDDPVLKAAWRILAETAYTLPDNEGYSEAHDGLYGARPSLSASRAAEWSPSSFSYDPDRFAEALDHLLAAAPAAAEVPSYRYDLMDVSRQVTSNTSRILLPQLQQAYGMRDREAFTQLSEEWLANMALLDDIAATQPQMLLGRWIADARAAAADDAEADRLEFDARSIVTTWGDRSAVNAGLNDYANREWQGLVGGYYTDRWERFFASIQTAFDTGKAPAAIDWYAVGAEFTGSTDTSEFLTEPEGDIVALAGLAAAAHDATVPDVPEAPTAGTHFLSELPFASVSLNTAYGPIERDTEIGEAAYGDGKPIRLAGVEYAKGLGVNSPTTIGFNLGGRCTTFEAVVGIDDVMNKAGASPNVIFRVLGDGELLYDSGAMTKGLSAEVAVELAGVQTLELVVDPNAAGSPAGQAEWWDRADWADAAVSCE</sequence>
<evidence type="ECO:0000256" key="3">
    <source>
        <dbReference type="SAM" id="SignalP"/>
    </source>
</evidence>
<dbReference type="Gene3D" id="3.20.20.80">
    <property type="entry name" value="Glycosidases"/>
    <property type="match status" value="1"/>
</dbReference>
<dbReference type="Pfam" id="PF12971">
    <property type="entry name" value="NAGLU_N"/>
    <property type="match status" value="1"/>
</dbReference>
<organism evidence="5 6">
    <name type="scientific">Agromyces lapidis</name>
    <dbReference type="NCBI Taxonomy" id="279574"/>
    <lineage>
        <taxon>Bacteria</taxon>
        <taxon>Bacillati</taxon>
        <taxon>Actinomycetota</taxon>
        <taxon>Actinomycetes</taxon>
        <taxon>Micrococcales</taxon>
        <taxon>Microbacteriaceae</taxon>
        <taxon>Agromyces</taxon>
    </lineage>
</organism>
<accession>A0ABV5SVG1</accession>
<dbReference type="InterPro" id="IPR029018">
    <property type="entry name" value="Hex-like_dom2"/>
</dbReference>
<dbReference type="SUPFAM" id="SSF49785">
    <property type="entry name" value="Galactose-binding domain-like"/>
    <property type="match status" value="1"/>
</dbReference>
<evidence type="ECO:0000259" key="4">
    <source>
        <dbReference type="SMART" id="SM00776"/>
    </source>
</evidence>
<feature type="domain" description="Glycosyl hydrolase family 98 putative carbohydrate-binding module" evidence="4">
    <location>
        <begin position="758"/>
        <end position="913"/>
    </location>
</feature>
<dbReference type="InterPro" id="IPR008979">
    <property type="entry name" value="Galactose-bd-like_sf"/>
</dbReference>
<dbReference type="PANTHER" id="PTHR12872:SF1">
    <property type="entry name" value="ALPHA-N-ACETYLGLUCOSAMINIDASE"/>
    <property type="match status" value="1"/>
</dbReference>
<evidence type="ECO:0000256" key="2">
    <source>
        <dbReference type="SAM" id="MobiDB-lite"/>
    </source>
</evidence>
<feature type="chain" id="PRO_5046083678" evidence="3">
    <location>
        <begin position="36"/>
        <end position="914"/>
    </location>
</feature>
<dbReference type="Proteomes" id="UP001589667">
    <property type="component" value="Unassembled WGS sequence"/>
</dbReference>
<proteinExistence type="predicted"/>
<dbReference type="Pfam" id="PF12972">
    <property type="entry name" value="NAGLU_C"/>
    <property type="match status" value="1"/>
</dbReference>
<evidence type="ECO:0000313" key="6">
    <source>
        <dbReference type="Proteomes" id="UP001589667"/>
    </source>
</evidence>
<dbReference type="InterPro" id="IPR007781">
    <property type="entry name" value="NAGLU"/>
</dbReference>
<dbReference type="InterPro" id="IPR024733">
    <property type="entry name" value="NAGLU_tim-barrel"/>
</dbReference>
<feature type="signal peptide" evidence="3">
    <location>
        <begin position="1"/>
        <end position="35"/>
    </location>
</feature>
<reference evidence="5 6" key="1">
    <citation type="submission" date="2024-09" db="EMBL/GenBank/DDBJ databases">
        <authorList>
            <person name="Sun Q."/>
            <person name="Mori K."/>
        </authorList>
    </citation>
    <scope>NUCLEOTIDE SEQUENCE [LARGE SCALE GENOMIC DNA]</scope>
    <source>
        <strain evidence="5 6">JCM 14321</strain>
    </source>
</reference>
<dbReference type="InterPro" id="IPR024732">
    <property type="entry name" value="NAGLU_C"/>
</dbReference>